<gene>
    <name evidence="2" type="ORF">EPI10_002587</name>
</gene>
<dbReference type="EMBL" id="SMMG02000007">
    <property type="protein sequence ID" value="KAA3467585.1"/>
    <property type="molecule type" value="Genomic_DNA"/>
</dbReference>
<dbReference type="PANTHER" id="PTHR45835:SF104">
    <property type="entry name" value="PROTEIN NYNRIN-LIKE"/>
    <property type="match status" value="1"/>
</dbReference>
<dbReference type="Proteomes" id="UP000325315">
    <property type="component" value="Unassembled WGS sequence"/>
</dbReference>
<dbReference type="GO" id="GO:0003676">
    <property type="term" value="F:nucleic acid binding"/>
    <property type="evidence" value="ECO:0007669"/>
    <property type="project" value="InterPro"/>
</dbReference>
<evidence type="ECO:0000259" key="1">
    <source>
        <dbReference type="Pfam" id="PF24626"/>
    </source>
</evidence>
<comment type="caution">
    <text evidence="2">The sequence shown here is derived from an EMBL/GenBank/DDBJ whole genome shotgun (WGS) entry which is preliminary data.</text>
</comment>
<reference evidence="3" key="1">
    <citation type="journal article" date="2019" name="Plant Biotechnol. J.">
        <title>Genome sequencing of the Australian wild diploid species Gossypium australe highlights disease resistance and delayed gland morphogenesis.</title>
        <authorList>
            <person name="Cai Y."/>
            <person name="Cai X."/>
            <person name="Wang Q."/>
            <person name="Wang P."/>
            <person name="Zhang Y."/>
            <person name="Cai C."/>
            <person name="Xu Y."/>
            <person name="Wang K."/>
            <person name="Zhou Z."/>
            <person name="Wang C."/>
            <person name="Geng S."/>
            <person name="Li B."/>
            <person name="Dong Q."/>
            <person name="Hou Y."/>
            <person name="Wang H."/>
            <person name="Ai P."/>
            <person name="Liu Z."/>
            <person name="Yi F."/>
            <person name="Sun M."/>
            <person name="An G."/>
            <person name="Cheng J."/>
            <person name="Zhang Y."/>
            <person name="Shi Q."/>
            <person name="Xie Y."/>
            <person name="Shi X."/>
            <person name="Chang Y."/>
            <person name="Huang F."/>
            <person name="Chen Y."/>
            <person name="Hong S."/>
            <person name="Mi L."/>
            <person name="Sun Q."/>
            <person name="Zhang L."/>
            <person name="Zhou B."/>
            <person name="Peng R."/>
            <person name="Zhang X."/>
            <person name="Liu F."/>
        </authorList>
    </citation>
    <scope>NUCLEOTIDE SEQUENCE [LARGE SCALE GENOMIC DNA]</scope>
    <source>
        <strain evidence="3">cv. PA1801</strain>
    </source>
</reference>
<dbReference type="OrthoDB" id="5554229at2759"/>
<dbReference type="Gene3D" id="3.30.420.10">
    <property type="entry name" value="Ribonuclease H-like superfamily/Ribonuclease H"/>
    <property type="match status" value="2"/>
</dbReference>
<proteinExistence type="predicted"/>
<protein>
    <submittedName>
        <fullName evidence="2">Retrotransposable element Tf2</fullName>
    </submittedName>
</protein>
<dbReference type="PANTHER" id="PTHR45835">
    <property type="entry name" value="YALI0A06105P"/>
    <property type="match status" value="1"/>
</dbReference>
<evidence type="ECO:0000313" key="2">
    <source>
        <dbReference type="EMBL" id="KAA3467585.1"/>
    </source>
</evidence>
<dbReference type="InterPro" id="IPR056924">
    <property type="entry name" value="SH3_Tf2-1"/>
</dbReference>
<organism evidence="2 3">
    <name type="scientific">Gossypium australe</name>
    <dbReference type="NCBI Taxonomy" id="47621"/>
    <lineage>
        <taxon>Eukaryota</taxon>
        <taxon>Viridiplantae</taxon>
        <taxon>Streptophyta</taxon>
        <taxon>Embryophyta</taxon>
        <taxon>Tracheophyta</taxon>
        <taxon>Spermatophyta</taxon>
        <taxon>Magnoliopsida</taxon>
        <taxon>eudicotyledons</taxon>
        <taxon>Gunneridae</taxon>
        <taxon>Pentapetalae</taxon>
        <taxon>rosids</taxon>
        <taxon>malvids</taxon>
        <taxon>Malvales</taxon>
        <taxon>Malvaceae</taxon>
        <taxon>Malvoideae</taxon>
        <taxon>Gossypium</taxon>
    </lineage>
</organism>
<keyword evidence="3" id="KW-1185">Reference proteome</keyword>
<dbReference type="SUPFAM" id="SSF53098">
    <property type="entry name" value="Ribonuclease H-like"/>
    <property type="match status" value="1"/>
</dbReference>
<dbReference type="AlphaFoldDB" id="A0A5B6VEK1"/>
<accession>A0A5B6VEK1</accession>
<dbReference type="InterPro" id="IPR036397">
    <property type="entry name" value="RNaseH_sf"/>
</dbReference>
<name>A0A5B6VEK1_9ROSI</name>
<evidence type="ECO:0000313" key="3">
    <source>
        <dbReference type="Proteomes" id="UP000325315"/>
    </source>
</evidence>
<sequence>MNFVEGLPLSNGKSTILVIVDGLTKHAHFLALAHPYTATNVAQLYLDQVYKLHGVTESIVSDRDRIFLSIFWQELFKLLEWSYNTTHHSAINTTPYIALYGEEPYIHLPYLAGVAKVDRTLQHTESLRNLLKFYLKRAQERMKQLVDKKRFDRSFEVEDLVYLKLQPYRQHSLRNMRNQKLSPRFYGPYPIEAKIGQVAYRLKLPEGEKIHSTFHVLQLKKHVGSAIQSPTLPPVGTDGSVLKELARILDRRMVKKGNHVANEVLVSG</sequence>
<feature type="domain" description="Tf2-1-like SH3-like" evidence="1">
    <location>
        <begin position="159"/>
        <end position="222"/>
    </location>
</feature>
<dbReference type="InterPro" id="IPR012337">
    <property type="entry name" value="RNaseH-like_sf"/>
</dbReference>
<dbReference type="Pfam" id="PF24626">
    <property type="entry name" value="SH3_Tf2-1"/>
    <property type="match status" value="1"/>
</dbReference>